<dbReference type="Pfam" id="PF00646">
    <property type="entry name" value="F-box"/>
    <property type="match status" value="1"/>
</dbReference>
<dbReference type="AlphaFoldDB" id="A0AAN9HVE8"/>
<evidence type="ECO:0000259" key="2">
    <source>
        <dbReference type="SMART" id="SM00256"/>
    </source>
</evidence>
<dbReference type="InterPro" id="IPR055290">
    <property type="entry name" value="At3g26010-like"/>
</dbReference>
<feature type="transmembrane region" description="Helical" evidence="1">
    <location>
        <begin position="56"/>
        <end position="77"/>
    </location>
</feature>
<dbReference type="InterPro" id="IPR036047">
    <property type="entry name" value="F-box-like_dom_sf"/>
</dbReference>
<name>A0AAN9HVE8_CROPI</name>
<keyword evidence="1" id="KW-0812">Transmembrane</keyword>
<keyword evidence="4" id="KW-1185">Reference proteome</keyword>
<reference evidence="3 4" key="1">
    <citation type="submission" date="2024-01" db="EMBL/GenBank/DDBJ databases">
        <title>The genomes of 5 underutilized Papilionoideae crops provide insights into root nodulation and disease resistanc.</title>
        <authorList>
            <person name="Yuan L."/>
        </authorList>
    </citation>
    <scope>NUCLEOTIDE SEQUENCE [LARGE SCALE GENOMIC DNA]</scope>
    <source>
        <strain evidence="3">ZHUSHIDOU_FW_LH</strain>
        <tissue evidence="3">Leaf</tissue>
    </source>
</reference>
<comment type="caution">
    <text evidence="3">The sequence shown here is derived from an EMBL/GenBank/DDBJ whole genome shotgun (WGS) entry which is preliminary data.</text>
</comment>
<protein>
    <recommendedName>
        <fullName evidence="2">F-box domain-containing protein</fullName>
    </recommendedName>
</protein>
<feature type="domain" description="F-box" evidence="2">
    <location>
        <begin position="29"/>
        <end position="69"/>
    </location>
</feature>
<keyword evidence="1" id="KW-0472">Membrane</keyword>
<organism evidence="3 4">
    <name type="scientific">Crotalaria pallida</name>
    <name type="common">Smooth rattlebox</name>
    <name type="synonym">Crotalaria striata</name>
    <dbReference type="NCBI Taxonomy" id="3830"/>
    <lineage>
        <taxon>Eukaryota</taxon>
        <taxon>Viridiplantae</taxon>
        <taxon>Streptophyta</taxon>
        <taxon>Embryophyta</taxon>
        <taxon>Tracheophyta</taxon>
        <taxon>Spermatophyta</taxon>
        <taxon>Magnoliopsida</taxon>
        <taxon>eudicotyledons</taxon>
        <taxon>Gunneridae</taxon>
        <taxon>Pentapetalae</taxon>
        <taxon>rosids</taxon>
        <taxon>fabids</taxon>
        <taxon>Fabales</taxon>
        <taxon>Fabaceae</taxon>
        <taxon>Papilionoideae</taxon>
        <taxon>50 kb inversion clade</taxon>
        <taxon>genistoids sensu lato</taxon>
        <taxon>core genistoids</taxon>
        <taxon>Crotalarieae</taxon>
        <taxon>Crotalaria</taxon>
    </lineage>
</organism>
<dbReference type="InterPro" id="IPR011043">
    <property type="entry name" value="Gal_Oxase/kelch_b-propeller"/>
</dbReference>
<dbReference type="InterPro" id="IPR056592">
    <property type="entry name" value="Beta-prop_At3g26010-like"/>
</dbReference>
<evidence type="ECO:0000256" key="1">
    <source>
        <dbReference type="SAM" id="Phobius"/>
    </source>
</evidence>
<dbReference type="EMBL" id="JAYWIO010000006">
    <property type="protein sequence ID" value="KAK7255099.1"/>
    <property type="molecule type" value="Genomic_DNA"/>
</dbReference>
<dbReference type="PANTHER" id="PTHR35546:SF130">
    <property type="entry name" value="EXPRESSED PROTEIN"/>
    <property type="match status" value="1"/>
</dbReference>
<dbReference type="InterPro" id="IPR001810">
    <property type="entry name" value="F-box_dom"/>
</dbReference>
<dbReference type="Proteomes" id="UP001372338">
    <property type="component" value="Unassembled WGS sequence"/>
</dbReference>
<dbReference type="Gene3D" id="1.20.1280.50">
    <property type="match status" value="1"/>
</dbReference>
<dbReference type="Pfam" id="PF24750">
    <property type="entry name" value="b-prop_At3g26010-like"/>
    <property type="match status" value="1"/>
</dbReference>
<evidence type="ECO:0000313" key="3">
    <source>
        <dbReference type="EMBL" id="KAK7255099.1"/>
    </source>
</evidence>
<keyword evidence="1" id="KW-1133">Transmembrane helix</keyword>
<dbReference type="SUPFAM" id="SSF50965">
    <property type="entry name" value="Galactose oxidase, central domain"/>
    <property type="match status" value="1"/>
</dbReference>
<dbReference type="SUPFAM" id="SSF81383">
    <property type="entry name" value="F-box domain"/>
    <property type="match status" value="1"/>
</dbReference>
<accession>A0AAN9HVE8</accession>
<sequence>MSMSKTLSMAMADKPSSSVKSSLTNITHLSDDLLQEIFTRLPSRSVARCKCVTKRWLGLISSLSFIHLFICYQHSLYNTFFLFISPRELMLTFPHFFDEPQPHLEFPPAQNTTPSSLIPRVNGQTQTFVSSTMLLKVSVCGSSNGLILGCNTRYTCGYSYYVYDPLSMECIQIPNPPVTYSVCIYAVGFVCDAFCYIGQSEGTLISNRNYRVVIIPSFIAKLAQFKVEVFSSETKQWMQLNVSLPNGFYFAPHWLLSYDFNGSLYFMGTESIFVFDPYSHRSKTLEYPRDVDAMNIMSFGFLGSSHGSLRIGEISLKDVKVWELLHEDEKWQLIHHTNLLPYLPKEFCADYHKRMGGFHPHDGDIVYLCSYNHGAYVANLSINKFKVIPGYDTCNFSPFQLELPLLMPPIPSPE</sequence>
<evidence type="ECO:0000313" key="4">
    <source>
        <dbReference type="Proteomes" id="UP001372338"/>
    </source>
</evidence>
<proteinExistence type="predicted"/>
<dbReference type="PANTHER" id="PTHR35546">
    <property type="entry name" value="F-BOX PROTEIN INTERACTION DOMAIN PROTEIN-RELATED"/>
    <property type="match status" value="1"/>
</dbReference>
<gene>
    <name evidence="3" type="ORF">RIF29_28502</name>
</gene>
<dbReference type="SMART" id="SM00256">
    <property type="entry name" value="FBOX"/>
    <property type="match status" value="1"/>
</dbReference>